<dbReference type="EMBL" id="GG662472">
    <property type="protein sequence ID" value="EAS03646.2"/>
    <property type="molecule type" value="Genomic_DNA"/>
</dbReference>
<dbReference type="STRING" id="312017.I7M3K7"/>
<dbReference type="GeneID" id="7830210"/>
<evidence type="ECO:0000313" key="2">
    <source>
        <dbReference type="Proteomes" id="UP000009168"/>
    </source>
</evidence>
<dbReference type="KEGG" id="tet:TTHERM_00473080"/>
<dbReference type="RefSeq" id="XP_001023891.2">
    <property type="nucleotide sequence ID" value="XM_001023891.2"/>
</dbReference>
<dbReference type="Proteomes" id="UP000009168">
    <property type="component" value="Unassembled WGS sequence"/>
</dbReference>
<keyword evidence="2" id="KW-1185">Reference proteome</keyword>
<name>I7M3K7_TETTS</name>
<proteinExistence type="predicted"/>
<gene>
    <name evidence="1" type="ORF">TTHERM_00473080</name>
</gene>
<sequence length="910" mass="107307">MIYKIFFIKFIQQISIKRQIKFFYSISKNKDQVLKIQEREIMAQQNQNQAIQELESKHYNPKEISSLMTLKTILVGLDKEIISGQITYELQKFKCELREKIRAVIKFYIEKIMSGKMTFQEYAQNLQKTMKYFIGLKQLQEKSGQKETKYDKQLSNRVQAIKKEFELLANEKELALKKIAILSGKNLDQSIYDIIDLDKKPFNEKFLLFATRYKQYHNMVTYISANMKESRLQELSTKLMPLLQRANAILSQLQNGQEVSINQIITAEMPPLTREIVLGMDENTFNQKLKTLFLLVQEVLDKEKKFKEFSRNAKKTKEHNWPVYSSFKIKQYQALFNYLNTLDQTVTPLPIIEVKEEKRNLVLEDTEVEFQDMIIKFKKLTGVPKGKYSLSYSFELNKQIISDNVDWCNENLEWNYMKKYSRGPDIKQLDNQIHTRTINVNIFKKGTLFGQDEYGRISIPLLDLATKSSINKPIQVQHKKDTFDLHFEVRIRICTQMFTPINIRSLIIIKQFQPFEVNNDLQIFLDSKIPEQYRIVANQPQKSQKQEQQQDQFGEDIVPKLQYLTRDDTSKSYAVFSNLQDSMIPEGLTKQEVIFPEDFKTTFCSSYINQMEDILKELSKYYVSLGKFQDRKFANTQIEEAMGKKFELEILPSKVESGKVTLNQIYTYYCDAIVKDRLRIELYIKLGLYDWASFCLARRQLLIQDMIDNEWDIEDVKEINVKSIIQKIKNTQNKGEELKKIMAYIKPQITFLKRGGEFREAAILKQLTEDMLPQGLTMKQALNPEDLDYNYCMSYLEKMTDQQAKAQAFFAKSGLKEEKAKAKALQENAFKCLYGLQNKMQTGQIDAEEIQDFYSDGIVLDRLRIQLYMKLKLYEWVGFCLEKRQIYIQDMKENEFQIKDVENIDLSQYI</sequence>
<evidence type="ECO:0000313" key="1">
    <source>
        <dbReference type="EMBL" id="EAS03646.2"/>
    </source>
</evidence>
<dbReference type="InParanoid" id="I7M3K7"/>
<protein>
    <submittedName>
        <fullName evidence="1">Uncharacterized protein</fullName>
    </submittedName>
</protein>
<accession>I7M3K7</accession>
<organism evidence="1 2">
    <name type="scientific">Tetrahymena thermophila (strain SB210)</name>
    <dbReference type="NCBI Taxonomy" id="312017"/>
    <lineage>
        <taxon>Eukaryota</taxon>
        <taxon>Sar</taxon>
        <taxon>Alveolata</taxon>
        <taxon>Ciliophora</taxon>
        <taxon>Intramacronucleata</taxon>
        <taxon>Oligohymenophorea</taxon>
        <taxon>Hymenostomatida</taxon>
        <taxon>Tetrahymenina</taxon>
        <taxon>Tetrahymenidae</taxon>
        <taxon>Tetrahymena</taxon>
    </lineage>
</organism>
<reference evidence="2" key="1">
    <citation type="journal article" date="2006" name="PLoS Biol.">
        <title>Macronuclear genome sequence of the ciliate Tetrahymena thermophila, a model eukaryote.</title>
        <authorList>
            <person name="Eisen J.A."/>
            <person name="Coyne R.S."/>
            <person name="Wu M."/>
            <person name="Wu D."/>
            <person name="Thiagarajan M."/>
            <person name="Wortman J.R."/>
            <person name="Badger J.H."/>
            <person name="Ren Q."/>
            <person name="Amedeo P."/>
            <person name="Jones K.M."/>
            <person name="Tallon L.J."/>
            <person name="Delcher A.L."/>
            <person name="Salzberg S.L."/>
            <person name="Silva J.C."/>
            <person name="Haas B.J."/>
            <person name="Majoros W.H."/>
            <person name="Farzad M."/>
            <person name="Carlton J.M."/>
            <person name="Smith R.K. Jr."/>
            <person name="Garg J."/>
            <person name="Pearlman R.E."/>
            <person name="Karrer K.M."/>
            <person name="Sun L."/>
            <person name="Manning G."/>
            <person name="Elde N.C."/>
            <person name="Turkewitz A.P."/>
            <person name="Asai D.J."/>
            <person name="Wilkes D.E."/>
            <person name="Wang Y."/>
            <person name="Cai H."/>
            <person name="Collins K."/>
            <person name="Stewart B.A."/>
            <person name="Lee S.R."/>
            <person name="Wilamowska K."/>
            <person name="Weinberg Z."/>
            <person name="Ruzzo W.L."/>
            <person name="Wloga D."/>
            <person name="Gaertig J."/>
            <person name="Frankel J."/>
            <person name="Tsao C.-C."/>
            <person name="Gorovsky M.A."/>
            <person name="Keeling P.J."/>
            <person name="Waller R.F."/>
            <person name="Patron N.J."/>
            <person name="Cherry J.M."/>
            <person name="Stover N.A."/>
            <person name="Krieger C.J."/>
            <person name="del Toro C."/>
            <person name="Ryder H.F."/>
            <person name="Williamson S.C."/>
            <person name="Barbeau R.A."/>
            <person name="Hamilton E.P."/>
            <person name="Orias E."/>
        </authorList>
    </citation>
    <scope>NUCLEOTIDE SEQUENCE [LARGE SCALE GENOMIC DNA]</scope>
    <source>
        <strain evidence="2">SB210</strain>
    </source>
</reference>
<dbReference type="OrthoDB" id="10677740at2759"/>
<dbReference type="eggNOG" id="ENOG502STKP">
    <property type="taxonomic scope" value="Eukaryota"/>
</dbReference>
<dbReference type="AlphaFoldDB" id="I7M3K7"/>